<protein>
    <recommendedName>
        <fullName evidence="4 10">Squalene monooxygenase</fullName>
        <ecNumber evidence="4 10">1.14.14.17</ecNumber>
    </recommendedName>
</protein>
<reference evidence="12" key="1">
    <citation type="submission" date="2023-03" db="EMBL/GenBank/DDBJ databases">
        <title>Mating type loci evolution in Malassezia.</title>
        <authorList>
            <person name="Coelho M.A."/>
        </authorList>
    </citation>
    <scope>NUCLEOTIDE SEQUENCE</scope>
    <source>
        <strain evidence="12">CBS 9431</strain>
    </source>
</reference>
<gene>
    <name evidence="12" type="primary">ERG1</name>
    <name evidence="12" type="ORF">MJAP1_002710</name>
</gene>
<dbReference type="PANTHER" id="PTHR10835">
    <property type="entry name" value="SQUALENE MONOOXYGENASE"/>
    <property type="match status" value="1"/>
</dbReference>
<keyword evidence="8 10" id="KW-0560">Oxidoreductase</keyword>
<feature type="transmembrane region" description="Helical" evidence="10">
    <location>
        <begin position="453"/>
        <end position="473"/>
    </location>
</feature>
<name>A0AAF0F3G3_9BASI</name>
<dbReference type="GO" id="GO:0004506">
    <property type="term" value="F:squalene monooxygenase activity"/>
    <property type="evidence" value="ECO:0007669"/>
    <property type="project" value="UniProtKB-UniRule"/>
</dbReference>
<feature type="transmembrane region" description="Helical" evidence="10">
    <location>
        <begin position="529"/>
        <end position="547"/>
    </location>
</feature>
<dbReference type="GeneID" id="85226361"/>
<keyword evidence="10" id="KW-1133">Transmembrane helix</keyword>
<dbReference type="GO" id="GO:0006696">
    <property type="term" value="P:ergosterol biosynthetic process"/>
    <property type="evidence" value="ECO:0007669"/>
    <property type="project" value="TreeGrafter"/>
</dbReference>
<keyword evidence="10" id="KW-0812">Transmembrane</keyword>
<accession>A0AAF0F3G3</accession>
<keyword evidence="6 10" id="KW-0274">FAD</keyword>
<keyword evidence="7" id="KW-0492">Microsome</keyword>
<evidence type="ECO:0000256" key="10">
    <source>
        <dbReference type="RuleBase" id="RU367121"/>
    </source>
</evidence>
<dbReference type="GO" id="GO:0050660">
    <property type="term" value="F:flavin adenine dinucleotide binding"/>
    <property type="evidence" value="ECO:0007669"/>
    <property type="project" value="UniProtKB-UniRule"/>
</dbReference>
<comment type="catalytic activity">
    <reaction evidence="10">
        <text>squalene + reduced [NADPH--hemoprotein reductase] + O2 = (S)-2,3-epoxysqualene + oxidized [NADPH--hemoprotein reductase] + H2O + H(+)</text>
        <dbReference type="Rhea" id="RHEA:25282"/>
        <dbReference type="Rhea" id="RHEA-COMP:11964"/>
        <dbReference type="Rhea" id="RHEA-COMP:11965"/>
        <dbReference type="ChEBI" id="CHEBI:15377"/>
        <dbReference type="ChEBI" id="CHEBI:15378"/>
        <dbReference type="ChEBI" id="CHEBI:15379"/>
        <dbReference type="ChEBI" id="CHEBI:15440"/>
        <dbReference type="ChEBI" id="CHEBI:15441"/>
        <dbReference type="ChEBI" id="CHEBI:57618"/>
        <dbReference type="ChEBI" id="CHEBI:58210"/>
        <dbReference type="EC" id="1.14.14.17"/>
    </reaction>
</comment>
<keyword evidence="9 10" id="KW-0472">Membrane</keyword>
<comment type="similarity">
    <text evidence="3 10">Belongs to the squalene monooxygenase family.</text>
</comment>
<proteinExistence type="inferred from homology"/>
<comment type="function">
    <text evidence="10">Catalyzes the stereospecific oxidation of squalene to (S)-2,3-epoxysqualene, and is considered to be a rate-limiting enzyme in steroid biosynthesis.</text>
</comment>
<dbReference type="EC" id="1.14.14.17" evidence="4 10"/>
<sequence>MARPSEARSGAEYDVLIVGAGIAGAPLAASLGRAGRRVLLLERDLAEPDRIVGELLQPGGVRALQLLELDGALKDIDAIPVEGYCIFMGSDESVKIQYPTVPELPSHYGRSEPLGAEFHYEGRSFHYGRFVMALRELARRAPNVTIVQATVQDLLHGPDGGVIGVQTGGEAAQTYHAKVTVVADGCFSKFRKTYGGSYKPEVRSNFVGLELPPDVAVAKRHGHVILNKTKAKKGARAVGPVLVYQIGSDATRILIDVPGPTLPSLQSGALHSYLEHDIAPQLPGKIGPALVAELAKGVRPRSMPNNFLPPSVQGQGAHQRGLIVVGDAMNMRHPLTGGGMTVALWDAAYLAHILGTGSWSPLDGTPYAFDIPTTARDLHDWSAIMPVLRTWHWQRKKLASVINVLAQALYSLFGTPNDNLTVLRLGCFRYFECGGDCVRCPISLLGGLAPDPWLLVFHFFSVAVYSIQLLFQGRLEAGRDRKAVPPPWSAYPGLVWRAVVVLYYACIVIFPVLITELQLNLAGSRNPLLWKLTALAALLVAAGALYVHS</sequence>
<evidence type="ECO:0000256" key="3">
    <source>
        <dbReference type="ARBA" id="ARBA00008802"/>
    </source>
</evidence>
<evidence type="ECO:0000313" key="13">
    <source>
        <dbReference type="Proteomes" id="UP001217754"/>
    </source>
</evidence>
<dbReference type="EMBL" id="CP119961">
    <property type="protein sequence ID" value="WFD39729.1"/>
    <property type="molecule type" value="Genomic_DNA"/>
</dbReference>
<evidence type="ECO:0000256" key="9">
    <source>
        <dbReference type="ARBA" id="ARBA00023136"/>
    </source>
</evidence>
<dbReference type="GO" id="GO:0005789">
    <property type="term" value="C:endoplasmic reticulum membrane"/>
    <property type="evidence" value="ECO:0007669"/>
    <property type="project" value="UniProtKB-SubCell"/>
</dbReference>
<feature type="domain" description="Squalene epoxidase" evidence="11">
    <location>
        <begin position="176"/>
        <end position="474"/>
    </location>
</feature>
<evidence type="ECO:0000256" key="2">
    <source>
        <dbReference type="ARBA" id="ARBA00004154"/>
    </source>
</evidence>
<evidence type="ECO:0000256" key="6">
    <source>
        <dbReference type="ARBA" id="ARBA00022827"/>
    </source>
</evidence>
<comment type="subcellular location">
    <subcellularLocation>
        <location evidence="10">Endoplasmic reticulum membrane</location>
        <topology evidence="10">Multi-pass membrane protein</topology>
    </subcellularLocation>
    <subcellularLocation>
        <location evidence="2">Microsome membrane</location>
        <topology evidence="2">Multi-pass membrane protein</topology>
    </subcellularLocation>
</comment>
<dbReference type="SUPFAM" id="SSF51905">
    <property type="entry name" value="FAD/NAD(P)-binding domain"/>
    <property type="match status" value="1"/>
</dbReference>
<keyword evidence="12" id="KW-0503">Monooxygenase</keyword>
<evidence type="ECO:0000256" key="5">
    <source>
        <dbReference type="ARBA" id="ARBA00022630"/>
    </source>
</evidence>
<keyword evidence="10" id="KW-0256">Endoplasmic reticulum</keyword>
<evidence type="ECO:0000256" key="8">
    <source>
        <dbReference type="ARBA" id="ARBA00023002"/>
    </source>
</evidence>
<evidence type="ECO:0000313" key="12">
    <source>
        <dbReference type="EMBL" id="WFD39729.1"/>
    </source>
</evidence>
<dbReference type="Gene3D" id="3.50.50.60">
    <property type="entry name" value="FAD/NAD(P)-binding domain"/>
    <property type="match status" value="1"/>
</dbReference>
<evidence type="ECO:0000256" key="4">
    <source>
        <dbReference type="ARBA" id="ARBA00012312"/>
    </source>
</evidence>
<dbReference type="PRINTS" id="PR00420">
    <property type="entry name" value="RNGMNOXGNASE"/>
</dbReference>
<dbReference type="InterPro" id="IPR036188">
    <property type="entry name" value="FAD/NAD-bd_sf"/>
</dbReference>
<dbReference type="InterPro" id="IPR013698">
    <property type="entry name" value="Squalene_epoxidase"/>
</dbReference>
<evidence type="ECO:0000256" key="1">
    <source>
        <dbReference type="ARBA" id="ARBA00001974"/>
    </source>
</evidence>
<organism evidence="12 13">
    <name type="scientific">Malassezia japonica</name>
    <dbReference type="NCBI Taxonomy" id="223818"/>
    <lineage>
        <taxon>Eukaryota</taxon>
        <taxon>Fungi</taxon>
        <taxon>Dikarya</taxon>
        <taxon>Basidiomycota</taxon>
        <taxon>Ustilaginomycotina</taxon>
        <taxon>Malasseziomycetes</taxon>
        <taxon>Malasseziales</taxon>
        <taxon>Malasseziaceae</taxon>
        <taxon>Malassezia</taxon>
    </lineage>
</organism>
<keyword evidence="5 10" id="KW-0285">Flavoprotein</keyword>
<dbReference type="InterPro" id="IPR040125">
    <property type="entry name" value="Squalene_monox"/>
</dbReference>
<comment type="cofactor">
    <cofactor evidence="1 10">
        <name>FAD</name>
        <dbReference type="ChEBI" id="CHEBI:57692"/>
    </cofactor>
</comment>
<evidence type="ECO:0000256" key="7">
    <source>
        <dbReference type="ARBA" id="ARBA00022848"/>
    </source>
</evidence>
<keyword evidence="13" id="KW-1185">Reference proteome</keyword>
<dbReference type="RefSeq" id="XP_060122626.1">
    <property type="nucleotide sequence ID" value="XM_060266643.1"/>
</dbReference>
<feature type="transmembrane region" description="Helical" evidence="10">
    <location>
        <begin position="494"/>
        <end position="514"/>
    </location>
</feature>
<dbReference type="Pfam" id="PF08491">
    <property type="entry name" value="SE"/>
    <property type="match status" value="1"/>
</dbReference>
<evidence type="ECO:0000259" key="11">
    <source>
        <dbReference type="Pfam" id="PF08491"/>
    </source>
</evidence>
<dbReference type="AlphaFoldDB" id="A0AAF0F3G3"/>
<dbReference type="Proteomes" id="UP001217754">
    <property type="component" value="Chromosome 4"/>
</dbReference>
<dbReference type="PANTHER" id="PTHR10835:SF0">
    <property type="entry name" value="SQUALENE MONOOXYGENASE"/>
    <property type="match status" value="1"/>
</dbReference>